<accession>A0ABT5R3G2</accession>
<feature type="transmembrane region" description="Helical" evidence="1">
    <location>
        <begin position="160"/>
        <end position="179"/>
    </location>
</feature>
<keyword evidence="3" id="KW-1185">Reference proteome</keyword>
<evidence type="ECO:0000313" key="3">
    <source>
        <dbReference type="Proteomes" id="UP001149400"/>
    </source>
</evidence>
<dbReference type="Proteomes" id="UP001149400">
    <property type="component" value="Unassembled WGS sequence"/>
</dbReference>
<keyword evidence="1" id="KW-0472">Membrane</keyword>
<gene>
    <name evidence="2" type="ORF">LRP50_16855</name>
</gene>
<evidence type="ECO:0000256" key="1">
    <source>
        <dbReference type="SAM" id="Phobius"/>
    </source>
</evidence>
<protein>
    <submittedName>
        <fullName evidence="2">Uncharacterized protein</fullName>
    </submittedName>
</protein>
<sequence length="186" mass="22145">MANKALLGTNLRCAPVCPRAWRYVNWINMRKRRARNKKKHTEGYRRLSDYPKLSYDAWHRLFYTKRTVNNPKEASILKWAQKTASYRFQFFYYISGVVSFMIWAATGIGFVTFLGYVGLGYVFYRYIRMTWSYEERVTYEREYPVKTITEVHKELVHDGLVTSFCSIVITILMFVLVYMSKSLTVQ</sequence>
<comment type="caution">
    <text evidence="2">The sequence shown here is derived from an EMBL/GenBank/DDBJ whole genome shotgun (WGS) entry which is preliminary data.</text>
</comment>
<evidence type="ECO:0000313" key="2">
    <source>
        <dbReference type="EMBL" id="MDD1794807.1"/>
    </source>
</evidence>
<keyword evidence="1" id="KW-1133">Transmembrane helix</keyword>
<organism evidence="2 3">
    <name type="scientific">Enterovibrio gelatinilyticus</name>
    <dbReference type="NCBI Taxonomy" id="2899819"/>
    <lineage>
        <taxon>Bacteria</taxon>
        <taxon>Pseudomonadati</taxon>
        <taxon>Pseudomonadota</taxon>
        <taxon>Gammaproteobacteria</taxon>
        <taxon>Vibrionales</taxon>
        <taxon>Vibrionaceae</taxon>
        <taxon>Enterovibrio</taxon>
    </lineage>
</organism>
<keyword evidence="1" id="KW-0812">Transmembrane</keyword>
<reference evidence="2" key="1">
    <citation type="submission" date="2021-12" db="EMBL/GenBank/DDBJ databases">
        <title>Enterovibrio ZSDZ35 sp. nov. and Enterovibrio ZSDZ42 sp. nov., isolated from coastal seawater in Qingdao.</title>
        <authorList>
            <person name="Zhang P."/>
        </authorList>
    </citation>
    <scope>NUCLEOTIDE SEQUENCE</scope>
    <source>
        <strain evidence="2">ZSDZ42</strain>
    </source>
</reference>
<proteinExistence type="predicted"/>
<name>A0ABT5R3G2_9GAMM</name>
<dbReference type="EMBL" id="JAJUBC010000020">
    <property type="protein sequence ID" value="MDD1794807.1"/>
    <property type="molecule type" value="Genomic_DNA"/>
</dbReference>
<dbReference type="RefSeq" id="WP_274165628.1">
    <property type="nucleotide sequence ID" value="NZ_JAJUBC010000020.1"/>
</dbReference>
<feature type="transmembrane region" description="Helical" evidence="1">
    <location>
        <begin position="90"/>
        <end position="123"/>
    </location>
</feature>